<feature type="region of interest" description="Disordered" evidence="2">
    <location>
        <begin position="397"/>
        <end position="445"/>
    </location>
</feature>
<comment type="caution">
    <text evidence="3">The sequence shown here is derived from an EMBL/GenBank/DDBJ whole genome shotgun (WGS) entry which is preliminary data.</text>
</comment>
<reference evidence="3" key="1">
    <citation type="submission" date="2021-01" db="EMBL/GenBank/DDBJ databases">
        <authorList>
            <person name="Zahm M."/>
            <person name="Roques C."/>
            <person name="Cabau C."/>
            <person name="Klopp C."/>
            <person name="Donnadieu C."/>
            <person name="Jouanno E."/>
            <person name="Lampietro C."/>
            <person name="Louis A."/>
            <person name="Herpin A."/>
            <person name="Echchiki A."/>
            <person name="Berthelot C."/>
            <person name="Parey E."/>
            <person name="Roest-Crollius H."/>
            <person name="Braasch I."/>
            <person name="Postlethwait J."/>
            <person name="Bobe J."/>
            <person name="Montfort J."/>
            <person name="Bouchez O."/>
            <person name="Begum T."/>
            <person name="Mejri S."/>
            <person name="Adams A."/>
            <person name="Chen W.-J."/>
            <person name="Guiguen Y."/>
        </authorList>
    </citation>
    <scope>NUCLEOTIDE SEQUENCE</scope>
    <source>
        <strain evidence="3">YG-15Mar2019-1</strain>
        <tissue evidence="3">Brain</tissue>
    </source>
</reference>
<proteinExistence type="inferred from homology"/>
<dbReference type="GO" id="GO:0006869">
    <property type="term" value="P:lipid transport"/>
    <property type="evidence" value="ECO:0007669"/>
    <property type="project" value="InterPro"/>
</dbReference>
<sequence>MEMEQEEAGMGDRFVRGRSYRKLQGMLRKANQASFRTKTVMGTVAVSDDRLEEEHPPHFNEKHHVLKIPPPVPPKPDILQTPPPVPPKPDLFQTTPSVIPKTDIYQTTPSDFKSDLFQTTPSDFKSDIFQTTPSDFKSDIFQTTPSDFKSDIFQTTPTDPKSDLFQKTPAVLPKPDLFQTTPSDFKSDLFQTTPTVLPKTDIFQTTPSDFKSDLFQTTPSDFKSDIFQTTPSDFKSDLFQKTPAVLPKPDLFQTTPSEFKSDIFQTTPTVLPKPDLFQTTPSDPEEDIFQTLPSDPKKDIFQTLPSDMKQDIEPWAAEDYPVYENILLIGEEKCVEDWPENSPELDPDWKPSGRLRLRRESLRVQSEMQNHCREEDMQHDGREADWKSKRGRRFSLQFIPRRDSKERSGDECSEKGADLFRGREGDDEEQDGGEDCRPQQKRGKKFKISFLTPRDPKGQEELMEDPPGATCSNYHLSEAAEAEWLSSQRDEWLMKGAEAEETTGVEEGDTDSLMEWWNTVEQWDELPSDDEKLPEEEEVKAFAVMAEKVQKGIFVFNKLFVEQAEGLWQHVIDLNAIADDINNFHKKAKIANITGGTTTAVGGVTAIAGLALAPVTMGASLIITAVGIGVATAGGLTSASATISDTVNNSHDRKKVERILEDYQAKMADISKCLRFVRQGMEKLQEYNLLKLSPAHCQDRLISRAVQMGSEAGGTVERALHIAGQAGSVLAGLCHRMDSYFVGKDLRELKKGCKMEFAAKIREVAEQLHEGLVELNSIREELQEAVYI</sequence>
<evidence type="ECO:0000256" key="1">
    <source>
        <dbReference type="ARBA" id="ARBA00010090"/>
    </source>
</evidence>
<gene>
    <name evidence="3" type="ORF">MATL_G00199940</name>
</gene>
<keyword evidence="4" id="KW-1185">Reference proteome</keyword>
<dbReference type="Proteomes" id="UP001046870">
    <property type="component" value="Chromosome 17"/>
</dbReference>
<dbReference type="OrthoDB" id="6363454at2759"/>
<dbReference type="Pfam" id="PF05461">
    <property type="entry name" value="ApoL"/>
    <property type="match status" value="1"/>
</dbReference>
<organism evidence="3 4">
    <name type="scientific">Megalops atlanticus</name>
    <name type="common">Tarpon</name>
    <name type="synonym">Clupea gigantea</name>
    <dbReference type="NCBI Taxonomy" id="7932"/>
    <lineage>
        <taxon>Eukaryota</taxon>
        <taxon>Metazoa</taxon>
        <taxon>Chordata</taxon>
        <taxon>Craniata</taxon>
        <taxon>Vertebrata</taxon>
        <taxon>Euteleostomi</taxon>
        <taxon>Actinopterygii</taxon>
        <taxon>Neopterygii</taxon>
        <taxon>Teleostei</taxon>
        <taxon>Elopiformes</taxon>
        <taxon>Megalopidae</taxon>
        <taxon>Megalops</taxon>
    </lineage>
</organism>
<feature type="compositionally biased region" description="Basic and acidic residues" evidence="2">
    <location>
        <begin position="51"/>
        <end position="63"/>
    </location>
</feature>
<name>A0A9D3PK63_MEGAT</name>
<dbReference type="GO" id="GO:0005576">
    <property type="term" value="C:extracellular region"/>
    <property type="evidence" value="ECO:0007669"/>
    <property type="project" value="InterPro"/>
</dbReference>
<dbReference type="PANTHER" id="PTHR14096:SF64">
    <property type="match status" value="1"/>
</dbReference>
<dbReference type="EMBL" id="JAFDVH010000017">
    <property type="protein sequence ID" value="KAG7462190.1"/>
    <property type="molecule type" value="Genomic_DNA"/>
</dbReference>
<dbReference type="InterPro" id="IPR008405">
    <property type="entry name" value="ApoL"/>
</dbReference>
<comment type="similarity">
    <text evidence="1">Belongs to the apolipoprotein L family.</text>
</comment>
<feature type="compositionally biased region" description="Pro residues" evidence="2">
    <location>
        <begin position="68"/>
        <end position="89"/>
    </location>
</feature>
<evidence type="ECO:0000313" key="3">
    <source>
        <dbReference type="EMBL" id="KAG7462190.1"/>
    </source>
</evidence>
<feature type="region of interest" description="Disordered" evidence="2">
    <location>
        <begin position="51"/>
        <end position="96"/>
    </location>
</feature>
<dbReference type="AlphaFoldDB" id="A0A9D3PK63"/>
<feature type="compositionally biased region" description="Basic and acidic residues" evidence="2">
    <location>
        <begin position="400"/>
        <end position="424"/>
    </location>
</feature>
<dbReference type="GO" id="GO:0042157">
    <property type="term" value="P:lipoprotein metabolic process"/>
    <property type="evidence" value="ECO:0007669"/>
    <property type="project" value="InterPro"/>
</dbReference>
<accession>A0A9D3PK63</accession>
<evidence type="ECO:0000313" key="4">
    <source>
        <dbReference type="Proteomes" id="UP001046870"/>
    </source>
</evidence>
<evidence type="ECO:0000256" key="2">
    <source>
        <dbReference type="SAM" id="MobiDB-lite"/>
    </source>
</evidence>
<protein>
    <submittedName>
        <fullName evidence="3">Uncharacterized protein</fullName>
    </submittedName>
</protein>
<dbReference type="PANTHER" id="PTHR14096">
    <property type="entry name" value="APOLIPOPROTEIN L"/>
    <property type="match status" value="1"/>
</dbReference>
<dbReference type="GO" id="GO:0016020">
    <property type="term" value="C:membrane"/>
    <property type="evidence" value="ECO:0007669"/>
    <property type="project" value="TreeGrafter"/>
</dbReference>
<dbReference type="GO" id="GO:0008289">
    <property type="term" value="F:lipid binding"/>
    <property type="evidence" value="ECO:0007669"/>
    <property type="project" value="InterPro"/>
</dbReference>